<evidence type="ECO:0000256" key="2">
    <source>
        <dbReference type="ARBA" id="ARBA00022927"/>
    </source>
</evidence>
<name>A0A2S6G126_9CLOT</name>
<dbReference type="AlphaFoldDB" id="A0A2S6G126"/>
<gene>
    <name evidence="3" type="ORF">BD821_101161</name>
</gene>
<dbReference type="GO" id="GO:0015031">
    <property type="term" value="P:protein transport"/>
    <property type="evidence" value="ECO:0007669"/>
    <property type="project" value="UniProtKB-KW"/>
</dbReference>
<proteinExistence type="predicted"/>
<evidence type="ECO:0000313" key="4">
    <source>
        <dbReference type="Proteomes" id="UP000239863"/>
    </source>
</evidence>
<dbReference type="EMBL" id="PTIS01000001">
    <property type="protein sequence ID" value="PPK49500.1"/>
    <property type="molecule type" value="Genomic_DNA"/>
</dbReference>
<keyword evidence="3" id="KW-0966">Cell projection</keyword>
<organism evidence="3 4">
    <name type="scientific">Clostridium algidicarnis DSM 15099</name>
    <dbReference type="NCBI Taxonomy" id="1121295"/>
    <lineage>
        <taxon>Bacteria</taxon>
        <taxon>Bacillati</taxon>
        <taxon>Bacillota</taxon>
        <taxon>Clostridia</taxon>
        <taxon>Eubacteriales</taxon>
        <taxon>Clostridiaceae</taxon>
        <taxon>Clostridium</taxon>
    </lineage>
</organism>
<dbReference type="STRING" id="37659.GCA_000703125_02796"/>
<keyword evidence="3" id="KW-0969">Cilium</keyword>
<dbReference type="InterPro" id="IPR051472">
    <property type="entry name" value="T3SS_Stator/FliH"/>
</dbReference>
<dbReference type="RefSeq" id="WP_104408887.1">
    <property type="nucleotide sequence ID" value="NZ_PTIS01000001.1"/>
</dbReference>
<keyword evidence="2" id="KW-0653">Protein transport</keyword>
<accession>A0A2S6G126</accession>
<evidence type="ECO:0000256" key="1">
    <source>
        <dbReference type="ARBA" id="ARBA00022448"/>
    </source>
</evidence>
<keyword evidence="3" id="KW-0282">Flagellum</keyword>
<dbReference type="GO" id="GO:0005829">
    <property type="term" value="C:cytosol"/>
    <property type="evidence" value="ECO:0007669"/>
    <property type="project" value="TreeGrafter"/>
</dbReference>
<comment type="caution">
    <text evidence="3">The sequence shown here is derived from an EMBL/GenBank/DDBJ whole genome shotgun (WGS) entry which is preliminary data.</text>
</comment>
<dbReference type="OrthoDB" id="2375163at2"/>
<evidence type="ECO:0000313" key="3">
    <source>
        <dbReference type="EMBL" id="PPK49500.1"/>
    </source>
</evidence>
<sequence length="246" mass="28258">MPSFYKVIKGKEVKDTGEKLIDTVHDIGNNEKQISEGFDDNNLYSYEIIGKSIMEKAKKQREKILESAYEDAIIIEKDAYEKAYKEGYEKGYADSYEAHIEKALKEADSILEESRYKASETAKSARDNFESYLKEKKDEILNLSYEIAKTILKKEIIKEDGLDDIILKILKEHRDNKSFIIRCEEGYVDHIRENIVKWKDESAFKGDIFVIKDDSLGEGNAVIEKDNGSITVGIDIGLENIKKSLY</sequence>
<keyword evidence="1" id="KW-0813">Transport</keyword>
<protein>
    <submittedName>
        <fullName evidence="3">Flagellar assembly protein FliH</fullName>
    </submittedName>
</protein>
<dbReference type="Proteomes" id="UP000239863">
    <property type="component" value="Unassembled WGS sequence"/>
</dbReference>
<dbReference type="PANTHER" id="PTHR34982:SF1">
    <property type="entry name" value="FLAGELLAR ASSEMBLY PROTEIN FLIH"/>
    <property type="match status" value="1"/>
</dbReference>
<reference evidence="3 4" key="1">
    <citation type="submission" date="2018-02" db="EMBL/GenBank/DDBJ databases">
        <title>Genomic Encyclopedia of Archaeal and Bacterial Type Strains, Phase II (KMG-II): from individual species to whole genera.</title>
        <authorList>
            <person name="Goeker M."/>
        </authorList>
    </citation>
    <scope>NUCLEOTIDE SEQUENCE [LARGE SCALE GENOMIC DNA]</scope>
    <source>
        <strain evidence="3 4">DSM 15099</strain>
    </source>
</reference>
<dbReference type="PANTHER" id="PTHR34982">
    <property type="entry name" value="YOP PROTEINS TRANSLOCATION PROTEIN L"/>
    <property type="match status" value="1"/>
</dbReference>